<dbReference type="PANTHER" id="PTHR35561">
    <property type="entry name" value="RNA 2',3'-CYCLIC PHOSPHODIESTERASE"/>
    <property type="match status" value="1"/>
</dbReference>
<dbReference type="HAMAP" id="MF_01940">
    <property type="entry name" value="RNA_CPDase"/>
    <property type="match status" value="1"/>
</dbReference>
<keyword evidence="4" id="KW-1185">Reference proteome</keyword>
<feature type="short sequence motif" description="HXTX 1" evidence="2">
    <location>
        <begin position="48"/>
        <end position="51"/>
    </location>
</feature>
<dbReference type="SUPFAM" id="SSF55144">
    <property type="entry name" value="LigT-like"/>
    <property type="match status" value="1"/>
</dbReference>
<evidence type="ECO:0000313" key="4">
    <source>
        <dbReference type="Proteomes" id="UP001501218"/>
    </source>
</evidence>
<feature type="active site" description="Proton donor" evidence="2">
    <location>
        <position position="48"/>
    </location>
</feature>
<keyword evidence="1 2" id="KW-0378">Hydrolase</keyword>
<name>A0ABP5TNH9_9PSEU</name>
<gene>
    <name evidence="3" type="primary">thpR</name>
    <name evidence="3" type="ORF">GCM10009854_38040</name>
</gene>
<dbReference type="InterPro" id="IPR009097">
    <property type="entry name" value="Cyclic_Pdiesterase"/>
</dbReference>
<comment type="caution">
    <text evidence="3">The sequence shown here is derived from an EMBL/GenBank/DDBJ whole genome shotgun (WGS) entry which is preliminary data.</text>
</comment>
<dbReference type="PANTHER" id="PTHR35561:SF1">
    <property type="entry name" value="RNA 2',3'-CYCLIC PHOSPHODIESTERASE"/>
    <property type="match status" value="1"/>
</dbReference>
<organism evidence="3 4">
    <name type="scientific">Saccharopolyspora halophila</name>
    <dbReference type="NCBI Taxonomy" id="405551"/>
    <lineage>
        <taxon>Bacteria</taxon>
        <taxon>Bacillati</taxon>
        <taxon>Actinomycetota</taxon>
        <taxon>Actinomycetes</taxon>
        <taxon>Pseudonocardiales</taxon>
        <taxon>Pseudonocardiaceae</taxon>
        <taxon>Saccharopolyspora</taxon>
    </lineage>
</organism>
<dbReference type="EC" id="3.1.4.58" evidence="2"/>
<accession>A0ABP5TNH9</accession>
<dbReference type="InterPro" id="IPR004175">
    <property type="entry name" value="RNA_CPDase"/>
</dbReference>
<sequence>MRLFTALWPVPEAIEDLAAAVSGLEPERVAEATDGLRKFRFTPSERWHLTLRFHGDDADQRQIAGDLDRRLRHLRADPPRLRLAGAGAFRGVLWVGVEPAAAADGEALRALVRAAGGDPRGFQGHLTIARWAGGHADRESLAGLLAGYAGPWWAAREVSVVASDLREGGPRYATVHRAPVTRGWSGRTVR</sequence>
<proteinExistence type="inferred from homology"/>
<dbReference type="Pfam" id="PF13563">
    <property type="entry name" value="2_5_RNA_ligase2"/>
    <property type="match status" value="1"/>
</dbReference>
<dbReference type="Gene3D" id="3.90.1140.10">
    <property type="entry name" value="Cyclic phosphodiesterase"/>
    <property type="match status" value="1"/>
</dbReference>
<feature type="short sequence motif" description="HXTX 2" evidence="2">
    <location>
        <begin position="125"/>
        <end position="128"/>
    </location>
</feature>
<protein>
    <recommendedName>
        <fullName evidence="2">RNA 2',3'-cyclic phosphodiesterase</fullName>
        <shortName evidence="2">RNA 2',3'-CPDase</shortName>
        <ecNumber evidence="2">3.1.4.58</ecNumber>
    </recommendedName>
</protein>
<evidence type="ECO:0000256" key="1">
    <source>
        <dbReference type="ARBA" id="ARBA00022801"/>
    </source>
</evidence>
<evidence type="ECO:0000313" key="3">
    <source>
        <dbReference type="EMBL" id="GAA2356319.1"/>
    </source>
</evidence>
<comment type="similarity">
    <text evidence="2">Belongs to the 2H phosphoesterase superfamily. ThpR family.</text>
</comment>
<dbReference type="RefSeq" id="WP_344134437.1">
    <property type="nucleotide sequence ID" value="NZ_BAAARA010000015.1"/>
</dbReference>
<comment type="function">
    <text evidence="2">Hydrolyzes RNA 2',3'-cyclic phosphodiester to an RNA 2'-phosphomonoester.</text>
</comment>
<dbReference type="EMBL" id="BAAARA010000015">
    <property type="protein sequence ID" value="GAA2356319.1"/>
    <property type="molecule type" value="Genomic_DNA"/>
</dbReference>
<reference evidence="4" key="1">
    <citation type="journal article" date="2019" name="Int. J. Syst. Evol. Microbiol.">
        <title>The Global Catalogue of Microorganisms (GCM) 10K type strain sequencing project: providing services to taxonomists for standard genome sequencing and annotation.</title>
        <authorList>
            <consortium name="The Broad Institute Genomics Platform"/>
            <consortium name="The Broad Institute Genome Sequencing Center for Infectious Disease"/>
            <person name="Wu L."/>
            <person name="Ma J."/>
        </authorList>
    </citation>
    <scope>NUCLEOTIDE SEQUENCE [LARGE SCALE GENOMIC DNA]</scope>
    <source>
        <strain evidence="4">JCM 16221</strain>
    </source>
</reference>
<dbReference type="Proteomes" id="UP001501218">
    <property type="component" value="Unassembled WGS sequence"/>
</dbReference>
<evidence type="ECO:0000256" key="2">
    <source>
        <dbReference type="HAMAP-Rule" id="MF_01940"/>
    </source>
</evidence>
<feature type="active site" description="Proton acceptor" evidence="2">
    <location>
        <position position="125"/>
    </location>
</feature>
<comment type="catalytic activity">
    <reaction evidence="2">
        <text>a 3'-end 2',3'-cyclophospho-ribonucleotide-RNA + H2O = a 3'-end 2'-phospho-ribonucleotide-RNA + H(+)</text>
        <dbReference type="Rhea" id="RHEA:11828"/>
        <dbReference type="Rhea" id="RHEA-COMP:10464"/>
        <dbReference type="Rhea" id="RHEA-COMP:17353"/>
        <dbReference type="ChEBI" id="CHEBI:15377"/>
        <dbReference type="ChEBI" id="CHEBI:15378"/>
        <dbReference type="ChEBI" id="CHEBI:83064"/>
        <dbReference type="ChEBI" id="CHEBI:173113"/>
        <dbReference type="EC" id="3.1.4.58"/>
    </reaction>
</comment>
<dbReference type="NCBIfam" id="TIGR02258">
    <property type="entry name" value="2_5_ligase"/>
    <property type="match status" value="1"/>
</dbReference>